<evidence type="ECO:0000256" key="8">
    <source>
        <dbReference type="RuleBase" id="RU000461"/>
    </source>
</evidence>
<dbReference type="PROSITE" id="PS00086">
    <property type="entry name" value="CYTOCHROME_P450"/>
    <property type="match status" value="1"/>
</dbReference>
<evidence type="ECO:0000256" key="7">
    <source>
        <dbReference type="ARBA" id="ARBA00023033"/>
    </source>
</evidence>
<keyword evidence="4 8" id="KW-0479">Metal-binding</keyword>
<feature type="compositionally biased region" description="Low complexity" evidence="9">
    <location>
        <begin position="484"/>
        <end position="495"/>
    </location>
</feature>
<evidence type="ECO:0000313" key="12">
    <source>
        <dbReference type="Proteomes" id="UP001390339"/>
    </source>
</evidence>
<evidence type="ECO:0000256" key="9">
    <source>
        <dbReference type="SAM" id="MobiDB-lite"/>
    </source>
</evidence>
<dbReference type="SUPFAM" id="SSF48264">
    <property type="entry name" value="Cytochrome P450"/>
    <property type="match status" value="1"/>
</dbReference>
<dbReference type="InterPro" id="IPR017972">
    <property type="entry name" value="Cyt_P450_CS"/>
</dbReference>
<proteinExistence type="inferred from homology"/>
<keyword evidence="10" id="KW-0812">Transmembrane</keyword>
<accession>A0ABR2J495</accession>
<comment type="cofactor">
    <cofactor evidence="1">
        <name>heme</name>
        <dbReference type="ChEBI" id="CHEBI:30413"/>
    </cofactor>
</comment>
<dbReference type="InterPro" id="IPR036396">
    <property type="entry name" value="Cyt_P450_sf"/>
</dbReference>
<protein>
    <submittedName>
        <fullName evidence="11">P450 monooxygenase</fullName>
    </submittedName>
</protein>
<dbReference type="PRINTS" id="PR00385">
    <property type="entry name" value="P450"/>
</dbReference>
<organism evidence="11 12">
    <name type="scientific">Apiospora arundinis</name>
    <dbReference type="NCBI Taxonomy" id="335852"/>
    <lineage>
        <taxon>Eukaryota</taxon>
        <taxon>Fungi</taxon>
        <taxon>Dikarya</taxon>
        <taxon>Ascomycota</taxon>
        <taxon>Pezizomycotina</taxon>
        <taxon>Sordariomycetes</taxon>
        <taxon>Xylariomycetidae</taxon>
        <taxon>Amphisphaeriales</taxon>
        <taxon>Apiosporaceae</taxon>
        <taxon>Apiospora</taxon>
    </lineage>
</organism>
<feature type="compositionally biased region" description="Basic and acidic residues" evidence="9">
    <location>
        <begin position="281"/>
        <end position="292"/>
    </location>
</feature>
<evidence type="ECO:0000256" key="1">
    <source>
        <dbReference type="ARBA" id="ARBA00001971"/>
    </source>
</evidence>
<keyword evidence="12" id="KW-1185">Reference proteome</keyword>
<evidence type="ECO:0000313" key="11">
    <source>
        <dbReference type="EMBL" id="KAK8872613.1"/>
    </source>
</evidence>
<evidence type="ECO:0000256" key="4">
    <source>
        <dbReference type="ARBA" id="ARBA00022723"/>
    </source>
</evidence>
<gene>
    <name evidence="11" type="ORF">PGQ11_003127</name>
</gene>
<comment type="caution">
    <text evidence="11">The sequence shown here is derived from an EMBL/GenBank/DDBJ whole genome shotgun (WGS) entry which is preliminary data.</text>
</comment>
<dbReference type="PANTHER" id="PTHR24305">
    <property type="entry name" value="CYTOCHROME P450"/>
    <property type="match status" value="1"/>
</dbReference>
<feature type="region of interest" description="Disordered" evidence="9">
    <location>
        <begin position="274"/>
        <end position="310"/>
    </location>
</feature>
<feature type="compositionally biased region" description="Basic and acidic residues" evidence="9">
    <location>
        <begin position="459"/>
        <end position="476"/>
    </location>
</feature>
<evidence type="ECO:0000256" key="5">
    <source>
        <dbReference type="ARBA" id="ARBA00023002"/>
    </source>
</evidence>
<dbReference type="InterPro" id="IPR050121">
    <property type="entry name" value="Cytochrome_P450_monoxygenase"/>
</dbReference>
<dbReference type="Proteomes" id="UP001390339">
    <property type="component" value="Unassembled WGS sequence"/>
</dbReference>
<evidence type="ECO:0000256" key="3">
    <source>
        <dbReference type="ARBA" id="ARBA00022617"/>
    </source>
</evidence>
<evidence type="ECO:0000256" key="2">
    <source>
        <dbReference type="ARBA" id="ARBA00010617"/>
    </source>
</evidence>
<keyword evidence="7 8" id="KW-0503">Monooxygenase</keyword>
<keyword evidence="10" id="KW-0472">Membrane</keyword>
<comment type="similarity">
    <text evidence="2 8">Belongs to the cytochrome P450 family.</text>
</comment>
<dbReference type="Pfam" id="PF00067">
    <property type="entry name" value="p450"/>
    <property type="match status" value="1"/>
</dbReference>
<dbReference type="EMBL" id="JAPCWZ010000003">
    <property type="protein sequence ID" value="KAK8872613.1"/>
    <property type="molecule type" value="Genomic_DNA"/>
</dbReference>
<feature type="transmembrane region" description="Helical" evidence="10">
    <location>
        <begin position="20"/>
        <end position="40"/>
    </location>
</feature>
<dbReference type="InterPro" id="IPR002401">
    <property type="entry name" value="Cyt_P450_E_grp-I"/>
</dbReference>
<keyword evidence="6 8" id="KW-0408">Iron</keyword>
<keyword evidence="10" id="KW-1133">Transmembrane helix</keyword>
<dbReference type="PRINTS" id="PR00463">
    <property type="entry name" value="EP450I"/>
</dbReference>
<keyword evidence="5 8" id="KW-0560">Oxidoreductase</keyword>
<feature type="region of interest" description="Disordered" evidence="9">
    <location>
        <begin position="458"/>
        <end position="503"/>
    </location>
</feature>
<dbReference type="CDD" id="cd11062">
    <property type="entry name" value="CYP58-like"/>
    <property type="match status" value="1"/>
</dbReference>
<dbReference type="GO" id="GO:0004497">
    <property type="term" value="F:monooxygenase activity"/>
    <property type="evidence" value="ECO:0007669"/>
    <property type="project" value="UniProtKB-KW"/>
</dbReference>
<dbReference type="Gene3D" id="1.10.630.10">
    <property type="entry name" value="Cytochrome P450"/>
    <property type="match status" value="1"/>
</dbReference>
<evidence type="ECO:0000256" key="6">
    <source>
        <dbReference type="ARBA" id="ARBA00023004"/>
    </source>
</evidence>
<reference evidence="11 12" key="1">
    <citation type="journal article" date="2024" name="IMA Fungus">
        <title>Apiospora arundinis, a panoply of carbohydrate-active enzymes and secondary metabolites.</title>
        <authorList>
            <person name="Sorensen T."/>
            <person name="Petersen C."/>
            <person name="Muurmann A.T."/>
            <person name="Christiansen J.V."/>
            <person name="Brundto M.L."/>
            <person name="Overgaard C.K."/>
            <person name="Boysen A.T."/>
            <person name="Wollenberg R.D."/>
            <person name="Larsen T.O."/>
            <person name="Sorensen J.L."/>
            <person name="Nielsen K.L."/>
            <person name="Sondergaard T.E."/>
        </authorList>
    </citation>
    <scope>NUCLEOTIDE SEQUENCE [LARGE SCALE GENOMIC DNA]</scope>
    <source>
        <strain evidence="11 12">AAU 773</strain>
    </source>
</reference>
<evidence type="ECO:0000256" key="10">
    <source>
        <dbReference type="SAM" id="Phobius"/>
    </source>
</evidence>
<dbReference type="PANTHER" id="PTHR24305:SF157">
    <property type="entry name" value="N-ACETYLTRYPTOPHAN 6-HYDROXYLASE IVOC-RELATED"/>
    <property type="match status" value="1"/>
</dbReference>
<name>A0ABR2J495_9PEZI</name>
<keyword evidence="3 8" id="KW-0349">Heme</keyword>
<dbReference type="InterPro" id="IPR001128">
    <property type="entry name" value="Cyt_P450"/>
</dbReference>
<sequence length="583" mass="66136">MEDHYRYYDLSRLTAVNAVLAGAGASFVYLLGLAVYRLYFSPIARFPGPKLAALSFWYEFYYDVVCGGRYWVKIIELHDRYGPIIRINPYELHVRDPDFYDVLYSGPGQRRDKWSWSVGMFGNSLSGFGTVPHDLHRQRRAALNPFFGKQAIARNMEPLIRDLLHRQLLPRFEALKETGEPLDVLWAYAALTTDIITKYAFDTSYRCVDDPDWCREWPQVMVEGTRACHVNKQFAWLHPAMRATPEWIVERVNPAVMHIINLQKDLERQISGLMRQQQQENEAKRGEKKQTSEEEEEEGRSSSNQQQHPATGTTNIFHELIGGDLPPEEKTLPRLVDEGQTMIAAGQETTSFFLKTVTYYVLADPAIHARLRAELREHIGRDVATASVAQLERLPYLRAVVQEGHRFSHGVVGRLQRISPDAPLRYCCGGDGGDGGKRGGGKEWVIPRGTPVSMTSLLQHRDPGLFPDPDKFDPERWLLPSPASTSDGNGSSGDSTTEEEKEARRVKVASLEKYLVPFSRGTRQCLGLNLATAEIYLTLAAVFGSERFEMELYETTTRDVEVVHDYFIPHGHADSKGVRVVFK</sequence>